<dbReference type="EMBL" id="CP133615">
    <property type="protein sequence ID" value="WMV27124.1"/>
    <property type="molecule type" value="Genomic_DNA"/>
</dbReference>
<keyword evidence="2" id="KW-1185">Reference proteome</keyword>
<sequence length="124" mass="13927">MEIFAPYLQHLEISGDLYDLKCILEDVSSVVTAKLTFNNVCIRNIQSDYNPAEDSCRLYHQFFLSLVHDSLVIFCNAKELTIGTWFTEFIGIIATSSVHVAVPRDFASRSEMQISDAGVACEEV</sequence>
<protein>
    <submittedName>
        <fullName evidence="1">Uncharacterized protein</fullName>
    </submittedName>
</protein>
<proteinExistence type="predicted"/>
<reference evidence="1" key="1">
    <citation type="submission" date="2023-08" db="EMBL/GenBank/DDBJ databases">
        <title>A de novo genome assembly of Solanum verrucosum Schlechtendal, a Mexican diploid species geographically isolated from the other diploid A-genome species in potato relatives.</title>
        <authorList>
            <person name="Hosaka K."/>
        </authorList>
    </citation>
    <scope>NUCLEOTIDE SEQUENCE</scope>
    <source>
        <tissue evidence="1">Young leaves</tissue>
    </source>
</reference>
<organism evidence="1 2">
    <name type="scientific">Solanum verrucosum</name>
    <dbReference type="NCBI Taxonomy" id="315347"/>
    <lineage>
        <taxon>Eukaryota</taxon>
        <taxon>Viridiplantae</taxon>
        <taxon>Streptophyta</taxon>
        <taxon>Embryophyta</taxon>
        <taxon>Tracheophyta</taxon>
        <taxon>Spermatophyta</taxon>
        <taxon>Magnoliopsida</taxon>
        <taxon>eudicotyledons</taxon>
        <taxon>Gunneridae</taxon>
        <taxon>Pentapetalae</taxon>
        <taxon>asterids</taxon>
        <taxon>lamiids</taxon>
        <taxon>Solanales</taxon>
        <taxon>Solanaceae</taxon>
        <taxon>Solanoideae</taxon>
        <taxon>Solaneae</taxon>
        <taxon>Solanum</taxon>
    </lineage>
</organism>
<evidence type="ECO:0000313" key="1">
    <source>
        <dbReference type="EMBL" id="WMV27124.1"/>
    </source>
</evidence>
<evidence type="ECO:0000313" key="2">
    <source>
        <dbReference type="Proteomes" id="UP001234989"/>
    </source>
</evidence>
<name>A0AAF0QWB1_SOLVR</name>
<dbReference type="AlphaFoldDB" id="A0AAF0QWB1"/>
<gene>
    <name evidence="1" type="ORF">MTR67_020509</name>
</gene>
<dbReference type="Proteomes" id="UP001234989">
    <property type="component" value="Chromosome 4"/>
</dbReference>
<accession>A0AAF0QWB1</accession>